<feature type="region of interest" description="Disordered" evidence="2">
    <location>
        <begin position="82"/>
        <end position="166"/>
    </location>
</feature>
<organism evidence="3 4">
    <name type="scientific">Pseudocohnilembus persalinus</name>
    <name type="common">Ciliate</name>
    <dbReference type="NCBI Taxonomy" id="266149"/>
    <lineage>
        <taxon>Eukaryota</taxon>
        <taxon>Sar</taxon>
        <taxon>Alveolata</taxon>
        <taxon>Ciliophora</taxon>
        <taxon>Intramacronucleata</taxon>
        <taxon>Oligohymenophorea</taxon>
        <taxon>Scuticociliatia</taxon>
        <taxon>Philasterida</taxon>
        <taxon>Pseudocohnilembidae</taxon>
        <taxon>Pseudocohnilembus</taxon>
    </lineage>
</organism>
<feature type="region of interest" description="Disordered" evidence="2">
    <location>
        <begin position="948"/>
        <end position="981"/>
    </location>
</feature>
<evidence type="ECO:0000256" key="1">
    <source>
        <dbReference type="SAM" id="Coils"/>
    </source>
</evidence>
<keyword evidence="1" id="KW-0175">Coiled coil</keyword>
<evidence type="ECO:0000256" key="2">
    <source>
        <dbReference type="SAM" id="MobiDB-lite"/>
    </source>
</evidence>
<feature type="compositionally biased region" description="Low complexity" evidence="2">
    <location>
        <begin position="130"/>
        <end position="140"/>
    </location>
</feature>
<name>A0A0V0R267_PSEPJ</name>
<comment type="caution">
    <text evidence="3">The sequence shown here is derived from an EMBL/GenBank/DDBJ whole genome shotgun (WGS) entry which is preliminary data.</text>
</comment>
<feature type="compositionally biased region" description="Low complexity" evidence="2">
    <location>
        <begin position="33"/>
        <end position="45"/>
    </location>
</feature>
<keyword evidence="4" id="KW-1185">Reference proteome</keyword>
<gene>
    <name evidence="3" type="ORF">PPERSA_01879</name>
</gene>
<feature type="region of interest" description="Disordered" evidence="2">
    <location>
        <begin position="199"/>
        <end position="279"/>
    </location>
</feature>
<sequence length="1035" mass="120952">MNSQILSQKQSPNLHFLKLGKNPSVQKFDNIKGQQQNQNNKQISQTPQLHQNKTKNIDDIYTNKQNNTQMKLKLIQNYNQNNHSHLKPQSNNTQNNLNNQYSYNNLSTLSFSPLPSQKMPQQNSSILKKNQGQNENQNNNASHIKKTSKTPQTKISFDKYDGSSLSQRDSLVKQSCGSKINEFNQTQQTLKYQRQLYKSNQTDQNSQQNNQNSTNSNQKNNSNKRNSQNFNSFKTDQESNISQKDNLLNYLSNKNRNSEPSQPNQMSIQQTLRNSNQQSNSKNIYLKKQDFVPQQSQQDKINNINIINNNNNSLENKENINISNNIQFKNNHSSNNQQIPNQSADIQQAKEEKIAKLQQQRVFSSQDNKLNLYNSTPQQGPDPIQRGYNSLNNNNNLGKSNFNDFQQQQINSQKPPVCNNKFNKLIQGSNNFNSGKQSQQHVSSQKQIQTMPNLQNEKHVNPKQTDSIKKKCENCFEKKAKYIVYEQDNKKSCCSKCSIILAQQGVKVYNITESDQIESQNAQNSQNQRVNTTENVKKTPSFQNIDYRDLTPQQQQRKFVLDNFNNDLQQTIENCNLQNKFLNERSDDLQSFYSKQEEKLEIITQKILDKINHEKQMSLQKFQQMKNLTLNMFNKHYENLDNDDQFNEDKQQNSNQHIETEEQSSSYSSQQYDQIQVKQLNLNYELNEEIQSSEEFQKSLQIQMQQQSQQFKKKQNSIIENTNLDKKSEKQQISLNFQKHQQNDSNTQVRKSCSDYFQQYMKDNNNNNNNDNNNTNKQELEDEEVIIETLQDEIDTTQQKNENENENEIFLKQKVQSKDIQKESFLKFQDLEQNSIQNLENNRKLNLNLPLASQKSQSNLQLPKQIDSNRIKVSTDQQINDISNRLSYSKSSQNLNEIKAQQNQKDYLNLNKNQNQDQQNHINNIFTQNQRNSLEIKQKNIIQSQNSKSNLNSNLNSNELKQSEQQQQIKENQNNNKEQLQVKNNNNQKIILGKFSYHNVTDSDFSQILSSNSSQMQFSNPPVYSSQFDDEEEEE</sequence>
<feature type="coiled-coil region" evidence="1">
    <location>
        <begin position="773"/>
        <end position="807"/>
    </location>
</feature>
<reference evidence="3 4" key="1">
    <citation type="journal article" date="2015" name="Sci. Rep.">
        <title>Genome of the facultative scuticociliatosis pathogen Pseudocohnilembus persalinus provides insight into its virulence through horizontal gene transfer.</title>
        <authorList>
            <person name="Xiong J."/>
            <person name="Wang G."/>
            <person name="Cheng J."/>
            <person name="Tian M."/>
            <person name="Pan X."/>
            <person name="Warren A."/>
            <person name="Jiang C."/>
            <person name="Yuan D."/>
            <person name="Miao W."/>
        </authorList>
    </citation>
    <scope>NUCLEOTIDE SEQUENCE [LARGE SCALE GENOMIC DNA]</scope>
    <source>
        <strain evidence="3">36N120E</strain>
    </source>
</reference>
<feature type="compositionally biased region" description="Low complexity" evidence="2">
    <location>
        <begin position="89"/>
        <end position="110"/>
    </location>
</feature>
<dbReference type="InParanoid" id="A0A0V0R267"/>
<feature type="region of interest" description="Disordered" evidence="2">
    <location>
        <begin position="1012"/>
        <end position="1035"/>
    </location>
</feature>
<dbReference type="AlphaFoldDB" id="A0A0V0R267"/>
<dbReference type="EMBL" id="LDAU01000061">
    <property type="protein sequence ID" value="KRX08626.1"/>
    <property type="molecule type" value="Genomic_DNA"/>
</dbReference>
<feature type="compositionally biased region" description="Polar residues" evidence="2">
    <location>
        <begin position="1012"/>
        <end position="1027"/>
    </location>
</feature>
<accession>A0A0V0R267</accession>
<feature type="region of interest" description="Disordered" evidence="2">
    <location>
        <begin position="33"/>
        <end position="53"/>
    </location>
</feature>
<evidence type="ECO:0000313" key="4">
    <source>
        <dbReference type="Proteomes" id="UP000054937"/>
    </source>
</evidence>
<feature type="compositionally biased region" description="Low complexity" evidence="2">
    <location>
        <begin position="434"/>
        <end position="449"/>
    </location>
</feature>
<feature type="compositionally biased region" description="Polar residues" evidence="2">
    <location>
        <begin position="111"/>
        <end position="128"/>
    </location>
</feature>
<feature type="compositionally biased region" description="Basic and acidic residues" evidence="2">
    <location>
        <begin position="456"/>
        <end position="465"/>
    </location>
</feature>
<feature type="region of interest" description="Disordered" evidence="2">
    <location>
        <begin position="429"/>
        <end position="465"/>
    </location>
</feature>
<evidence type="ECO:0000313" key="3">
    <source>
        <dbReference type="EMBL" id="KRX08626.1"/>
    </source>
</evidence>
<protein>
    <submittedName>
        <fullName evidence="3">Uncharacterized protein</fullName>
    </submittedName>
</protein>
<feature type="compositionally biased region" description="Low complexity" evidence="2">
    <location>
        <begin position="199"/>
        <end position="234"/>
    </location>
</feature>
<dbReference type="Proteomes" id="UP000054937">
    <property type="component" value="Unassembled WGS sequence"/>
</dbReference>
<proteinExistence type="predicted"/>
<feature type="compositionally biased region" description="Polar residues" evidence="2">
    <location>
        <begin position="238"/>
        <end position="279"/>
    </location>
</feature>
<feature type="region of interest" description="Disordered" evidence="2">
    <location>
        <begin position="640"/>
        <end position="671"/>
    </location>
</feature>